<feature type="domain" description="Ubiquitin-like protease family profile" evidence="4">
    <location>
        <begin position="28"/>
        <end position="86"/>
    </location>
</feature>
<sequence>MDVASDEEIERLSVDVASNSSGLLPSNLIDIIVDVNFYLEKGIAKSENDTLPIKMVDELPQQTQCDCGAFVCAFAEYVIHGRDIPKEIDIGHVHMRYGALLWDYGKRKLEAGIKGNTIEKVGRLFGKEKRKRTHQE</sequence>
<protein>
    <recommendedName>
        <fullName evidence="4">Ubiquitin-like protease family profile domain-containing protein</fullName>
    </recommendedName>
</protein>
<name>A0A2G2YDK9_CAPAN</name>
<evidence type="ECO:0000259" key="4">
    <source>
        <dbReference type="Pfam" id="PF02902"/>
    </source>
</evidence>
<keyword evidence="2" id="KW-0645">Protease</keyword>
<evidence type="ECO:0000256" key="3">
    <source>
        <dbReference type="ARBA" id="ARBA00022801"/>
    </source>
</evidence>
<keyword evidence="3" id="KW-0378">Hydrolase</keyword>
<gene>
    <name evidence="5" type="ORF">T459_27321</name>
</gene>
<dbReference type="PANTHER" id="PTHR33022">
    <property type="entry name" value="DUF1985 DOMAIN-CONTAINING PROTEIN"/>
    <property type="match status" value="1"/>
</dbReference>
<accession>A0A2G2YDK9</accession>
<comment type="similarity">
    <text evidence="1">Belongs to the peptidase C48 family.</text>
</comment>
<evidence type="ECO:0000313" key="5">
    <source>
        <dbReference type="EMBL" id="PHT67834.1"/>
    </source>
</evidence>
<reference evidence="5 6" key="1">
    <citation type="journal article" date="2014" name="Nat. Genet.">
        <title>Genome sequence of the hot pepper provides insights into the evolution of pungency in Capsicum species.</title>
        <authorList>
            <person name="Kim S."/>
            <person name="Park M."/>
            <person name="Yeom S.I."/>
            <person name="Kim Y.M."/>
            <person name="Lee J.M."/>
            <person name="Lee H.A."/>
            <person name="Seo E."/>
            <person name="Choi J."/>
            <person name="Cheong K."/>
            <person name="Kim K.T."/>
            <person name="Jung K."/>
            <person name="Lee G.W."/>
            <person name="Oh S.K."/>
            <person name="Bae C."/>
            <person name="Kim S.B."/>
            <person name="Lee H.Y."/>
            <person name="Kim S.Y."/>
            <person name="Kim M.S."/>
            <person name="Kang B.C."/>
            <person name="Jo Y.D."/>
            <person name="Yang H.B."/>
            <person name="Jeong H.J."/>
            <person name="Kang W.H."/>
            <person name="Kwon J.K."/>
            <person name="Shin C."/>
            <person name="Lim J.Y."/>
            <person name="Park J.H."/>
            <person name="Huh J.H."/>
            <person name="Kim J.S."/>
            <person name="Kim B.D."/>
            <person name="Cohen O."/>
            <person name="Paran I."/>
            <person name="Suh M.C."/>
            <person name="Lee S.B."/>
            <person name="Kim Y.K."/>
            <person name="Shin Y."/>
            <person name="Noh S.J."/>
            <person name="Park J."/>
            <person name="Seo Y.S."/>
            <person name="Kwon S.Y."/>
            <person name="Kim H.A."/>
            <person name="Park J.M."/>
            <person name="Kim H.J."/>
            <person name="Choi S.B."/>
            <person name="Bosland P.W."/>
            <person name="Reeves G."/>
            <person name="Jo S.H."/>
            <person name="Lee B.W."/>
            <person name="Cho H.T."/>
            <person name="Choi H.S."/>
            <person name="Lee M.S."/>
            <person name="Yu Y."/>
            <person name="Do Choi Y."/>
            <person name="Park B.S."/>
            <person name="van Deynze A."/>
            <person name="Ashrafi H."/>
            <person name="Hill T."/>
            <person name="Kim W.T."/>
            <person name="Pai H.S."/>
            <person name="Ahn H.K."/>
            <person name="Yeam I."/>
            <person name="Giovannoni J.J."/>
            <person name="Rose J.K."/>
            <person name="Sorensen I."/>
            <person name="Lee S.J."/>
            <person name="Kim R.W."/>
            <person name="Choi I.Y."/>
            <person name="Choi B.S."/>
            <person name="Lim J.S."/>
            <person name="Lee Y.H."/>
            <person name="Choi D."/>
        </authorList>
    </citation>
    <scope>NUCLEOTIDE SEQUENCE [LARGE SCALE GENOMIC DNA]</scope>
    <source>
        <strain evidence="6">cv. CM334</strain>
    </source>
</reference>
<dbReference type="PANTHER" id="PTHR33022:SF21">
    <property type="entry name" value="UBIQUITIN-LIKE PROTEASE FAMILY PROFILE DOMAIN-CONTAINING PROTEIN"/>
    <property type="match status" value="1"/>
</dbReference>
<evidence type="ECO:0000313" key="6">
    <source>
        <dbReference type="Proteomes" id="UP000222542"/>
    </source>
</evidence>
<dbReference type="Gramene" id="PHT67834">
    <property type="protein sequence ID" value="PHT67834"/>
    <property type="gene ID" value="T459_27321"/>
</dbReference>
<reference evidence="5 6" key="2">
    <citation type="journal article" date="2017" name="Genome Biol.">
        <title>New reference genome sequences of hot pepper reveal the massive evolution of plant disease-resistance genes by retroduplication.</title>
        <authorList>
            <person name="Kim S."/>
            <person name="Park J."/>
            <person name="Yeom S.I."/>
            <person name="Kim Y.M."/>
            <person name="Seo E."/>
            <person name="Kim K.T."/>
            <person name="Kim M.S."/>
            <person name="Lee J.M."/>
            <person name="Cheong K."/>
            <person name="Shin H.S."/>
            <person name="Kim S.B."/>
            <person name="Han K."/>
            <person name="Lee J."/>
            <person name="Park M."/>
            <person name="Lee H.A."/>
            <person name="Lee H.Y."/>
            <person name="Lee Y."/>
            <person name="Oh S."/>
            <person name="Lee J.H."/>
            <person name="Choi E."/>
            <person name="Choi E."/>
            <person name="Lee S.E."/>
            <person name="Jeon J."/>
            <person name="Kim H."/>
            <person name="Choi G."/>
            <person name="Song H."/>
            <person name="Lee J."/>
            <person name="Lee S.C."/>
            <person name="Kwon J.K."/>
            <person name="Lee H.Y."/>
            <person name="Koo N."/>
            <person name="Hong Y."/>
            <person name="Kim R.W."/>
            <person name="Kang W.H."/>
            <person name="Huh J.H."/>
            <person name="Kang B.C."/>
            <person name="Yang T.J."/>
            <person name="Lee Y.H."/>
            <person name="Bennetzen J.L."/>
            <person name="Choi D."/>
        </authorList>
    </citation>
    <scope>NUCLEOTIDE SEQUENCE [LARGE SCALE GENOMIC DNA]</scope>
    <source>
        <strain evidence="6">cv. CM334</strain>
    </source>
</reference>
<dbReference type="AlphaFoldDB" id="A0A2G2YDK9"/>
<dbReference type="Proteomes" id="UP000222542">
    <property type="component" value="Unassembled WGS sequence"/>
</dbReference>
<keyword evidence="6" id="KW-1185">Reference proteome</keyword>
<evidence type="ECO:0000256" key="1">
    <source>
        <dbReference type="ARBA" id="ARBA00005234"/>
    </source>
</evidence>
<dbReference type="SUPFAM" id="SSF54001">
    <property type="entry name" value="Cysteine proteinases"/>
    <property type="match status" value="1"/>
</dbReference>
<comment type="caution">
    <text evidence="5">The sequence shown here is derived from an EMBL/GenBank/DDBJ whole genome shotgun (WGS) entry which is preliminary data.</text>
</comment>
<organism evidence="5 6">
    <name type="scientific">Capsicum annuum</name>
    <name type="common">Capsicum pepper</name>
    <dbReference type="NCBI Taxonomy" id="4072"/>
    <lineage>
        <taxon>Eukaryota</taxon>
        <taxon>Viridiplantae</taxon>
        <taxon>Streptophyta</taxon>
        <taxon>Embryophyta</taxon>
        <taxon>Tracheophyta</taxon>
        <taxon>Spermatophyta</taxon>
        <taxon>Magnoliopsida</taxon>
        <taxon>eudicotyledons</taxon>
        <taxon>Gunneridae</taxon>
        <taxon>Pentapetalae</taxon>
        <taxon>asterids</taxon>
        <taxon>lamiids</taxon>
        <taxon>Solanales</taxon>
        <taxon>Solanaceae</taxon>
        <taxon>Solanoideae</taxon>
        <taxon>Capsiceae</taxon>
        <taxon>Capsicum</taxon>
    </lineage>
</organism>
<dbReference type="EMBL" id="AYRZ02000011">
    <property type="protein sequence ID" value="PHT67834.1"/>
    <property type="molecule type" value="Genomic_DNA"/>
</dbReference>
<dbReference type="InterPro" id="IPR038765">
    <property type="entry name" value="Papain-like_cys_pep_sf"/>
</dbReference>
<dbReference type="Gene3D" id="3.40.395.10">
    <property type="entry name" value="Adenoviral Proteinase, Chain A"/>
    <property type="match status" value="1"/>
</dbReference>
<dbReference type="Pfam" id="PF02902">
    <property type="entry name" value="Peptidase_C48"/>
    <property type="match status" value="1"/>
</dbReference>
<dbReference type="GO" id="GO:0006508">
    <property type="term" value="P:proteolysis"/>
    <property type="evidence" value="ECO:0007669"/>
    <property type="project" value="UniProtKB-KW"/>
</dbReference>
<dbReference type="GO" id="GO:0008234">
    <property type="term" value="F:cysteine-type peptidase activity"/>
    <property type="evidence" value="ECO:0007669"/>
    <property type="project" value="InterPro"/>
</dbReference>
<evidence type="ECO:0000256" key="2">
    <source>
        <dbReference type="ARBA" id="ARBA00022670"/>
    </source>
</evidence>
<proteinExistence type="inferred from homology"/>
<dbReference type="InterPro" id="IPR003653">
    <property type="entry name" value="Peptidase_C48_C"/>
</dbReference>